<evidence type="ECO:0000313" key="3">
    <source>
        <dbReference type="EMBL" id="CAD8740002.1"/>
    </source>
</evidence>
<evidence type="ECO:0000313" key="5">
    <source>
        <dbReference type="EMBL" id="CAD8974765.1"/>
    </source>
</evidence>
<keyword evidence="1" id="KW-0732">Signal</keyword>
<dbReference type="PROSITE" id="PS51257">
    <property type="entry name" value="PROKAR_LIPOPROTEIN"/>
    <property type="match status" value="1"/>
</dbReference>
<feature type="chain" id="PRO_5036191791" evidence="1">
    <location>
        <begin position="17"/>
        <end position="198"/>
    </location>
</feature>
<dbReference type="EMBL" id="HBFX01042858">
    <property type="protein sequence ID" value="CAD8974755.1"/>
    <property type="molecule type" value="Transcribed_RNA"/>
</dbReference>
<name>A0A6T8J0N5_HEMAN</name>
<feature type="signal peptide" evidence="1">
    <location>
        <begin position="1"/>
        <end position="16"/>
    </location>
</feature>
<evidence type="ECO:0000313" key="4">
    <source>
        <dbReference type="EMBL" id="CAD8974755.1"/>
    </source>
</evidence>
<organism evidence="3">
    <name type="scientific">Hemiselmis andersenii</name>
    <name type="common">Cryptophyte alga</name>
    <dbReference type="NCBI Taxonomy" id="464988"/>
    <lineage>
        <taxon>Eukaryota</taxon>
        <taxon>Cryptophyceae</taxon>
        <taxon>Cryptomonadales</taxon>
        <taxon>Hemiselmidaceae</taxon>
        <taxon>Hemiselmis</taxon>
    </lineage>
</organism>
<dbReference type="AlphaFoldDB" id="A0A6T8J0N5"/>
<protein>
    <submittedName>
        <fullName evidence="3">Uncharacterized protein</fullName>
    </submittedName>
</protein>
<dbReference type="EMBL" id="HBFX01042869">
    <property type="protein sequence ID" value="CAD8974765.1"/>
    <property type="molecule type" value="Transcribed_RNA"/>
</dbReference>
<dbReference type="EMBL" id="HBFK01010892">
    <property type="protein sequence ID" value="CAD8740002.1"/>
    <property type="molecule type" value="Transcribed_RNA"/>
</dbReference>
<dbReference type="EMBL" id="HBFK01010880">
    <property type="protein sequence ID" value="CAD8739994.1"/>
    <property type="molecule type" value="Transcribed_RNA"/>
</dbReference>
<gene>
    <name evidence="4" type="ORF">HAND00432_LOCUS25757</name>
    <name evidence="5" type="ORF">HAND00432_LOCUS25767</name>
    <name evidence="2" type="ORF">HAND1043_LOCUS6486</name>
    <name evidence="3" type="ORF">HAND1043_LOCUS6494</name>
</gene>
<reference evidence="3" key="1">
    <citation type="submission" date="2021-01" db="EMBL/GenBank/DDBJ databases">
        <authorList>
            <person name="Corre E."/>
            <person name="Pelletier E."/>
            <person name="Niang G."/>
            <person name="Scheremetjew M."/>
            <person name="Finn R."/>
            <person name="Kale V."/>
            <person name="Holt S."/>
            <person name="Cochrane G."/>
            <person name="Meng A."/>
            <person name="Brown T."/>
            <person name="Cohen L."/>
        </authorList>
    </citation>
    <scope>NUCLEOTIDE SEQUENCE</scope>
    <source>
        <strain evidence="3">CCMP441</strain>
        <strain evidence="4">CCMP644</strain>
    </source>
</reference>
<evidence type="ECO:0000313" key="2">
    <source>
        <dbReference type="EMBL" id="CAD8739994.1"/>
    </source>
</evidence>
<sequence length="198" mass="19715">MLRSLLVIALVGSAAAQSCVSTKTATISGGMCEGSKIGGSKTCLASGMTQDDADSIVDLLSVLMTLATEADCRADGGEGLCPSGSTPNLDNICSADGIMCGALNTMTADQCKSDSDCDANGMSSMTPMLPCCDSLANQMKNSCNGVSDAMVKALKDDGAASGACADSNCVSVGASSSLRATFLPAVAAVFALVATAWH</sequence>
<evidence type="ECO:0000256" key="1">
    <source>
        <dbReference type="SAM" id="SignalP"/>
    </source>
</evidence>
<accession>A0A6T8J0N5</accession>
<proteinExistence type="predicted"/>